<keyword evidence="1" id="KW-0812">Transmembrane</keyword>
<feature type="transmembrane region" description="Helical" evidence="1">
    <location>
        <begin position="137"/>
        <end position="156"/>
    </location>
</feature>
<accession>A0A1I7WNW6</accession>
<sequence>MQAAFVFSLATWVLVVLEITPLMMFVKLIRLTSELLRTYKQYGTNEPGNNICMLITEDEPIFDASATDDILEVDENSYMKNQLGIERETLFSKRLRFPLAINNLYIHIGLRRSILKIILISEYVNYKIIYFLNLKTWSFLINNIIITLIIFVLNNITFASERWLEKDVLARVEVAFAFWISSRIQRLSLRTLKNVYRETYSSSLATVLNSNKGPAANEKK</sequence>
<evidence type="ECO:0000313" key="2">
    <source>
        <dbReference type="Proteomes" id="UP000095283"/>
    </source>
</evidence>
<dbReference type="Proteomes" id="UP000095283">
    <property type="component" value="Unplaced"/>
</dbReference>
<evidence type="ECO:0000313" key="3">
    <source>
        <dbReference type="WBParaSite" id="Hba_06835"/>
    </source>
</evidence>
<proteinExistence type="predicted"/>
<evidence type="ECO:0000256" key="1">
    <source>
        <dbReference type="SAM" id="Phobius"/>
    </source>
</evidence>
<feature type="transmembrane region" description="Helical" evidence="1">
    <location>
        <begin position="6"/>
        <end position="29"/>
    </location>
</feature>
<keyword evidence="1" id="KW-1133">Transmembrane helix</keyword>
<keyword evidence="2" id="KW-1185">Reference proteome</keyword>
<keyword evidence="1" id="KW-0472">Membrane</keyword>
<reference evidence="3" key="1">
    <citation type="submission" date="2016-11" db="UniProtKB">
        <authorList>
            <consortium name="WormBaseParasite"/>
        </authorList>
    </citation>
    <scope>IDENTIFICATION</scope>
</reference>
<dbReference type="AlphaFoldDB" id="A0A1I7WNW6"/>
<protein>
    <submittedName>
        <fullName evidence="3">Anoctamin</fullName>
    </submittedName>
</protein>
<organism evidence="2 3">
    <name type="scientific">Heterorhabditis bacteriophora</name>
    <name type="common">Entomopathogenic nematode worm</name>
    <dbReference type="NCBI Taxonomy" id="37862"/>
    <lineage>
        <taxon>Eukaryota</taxon>
        <taxon>Metazoa</taxon>
        <taxon>Ecdysozoa</taxon>
        <taxon>Nematoda</taxon>
        <taxon>Chromadorea</taxon>
        <taxon>Rhabditida</taxon>
        <taxon>Rhabditina</taxon>
        <taxon>Rhabditomorpha</taxon>
        <taxon>Strongyloidea</taxon>
        <taxon>Heterorhabditidae</taxon>
        <taxon>Heterorhabditis</taxon>
    </lineage>
</organism>
<dbReference type="WBParaSite" id="Hba_06835">
    <property type="protein sequence ID" value="Hba_06835"/>
    <property type="gene ID" value="Hba_06835"/>
</dbReference>
<name>A0A1I7WNW6_HETBA</name>